<accession>A0A9D1DX04</accession>
<dbReference type="SUPFAM" id="SSF53850">
    <property type="entry name" value="Periplasmic binding protein-like II"/>
    <property type="match status" value="1"/>
</dbReference>
<dbReference type="PANTHER" id="PTHR43649">
    <property type="entry name" value="ARABINOSE-BINDING PROTEIN-RELATED"/>
    <property type="match status" value="1"/>
</dbReference>
<reference evidence="3" key="2">
    <citation type="journal article" date="2021" name="PeerJ">
        <title>Extensive microbial diversity within the chicken gut microbiome revealed by metagenomics and culture.</title>
        <authorList>
            <person name="Gilroy R."/>
            <person name="Ravi A."/>
            <person name="Getino M."/>
            <person name="Pursley I."/>
            <person name="Horton D.L."/>
            <person name="Alikhan N.F."/>
            <person name="Baker D."/>
            <person name="Gharbi K."/>
            <person name="Hall N."/>
            <person name="Watson M."/>
            <person name="Adriaenssens E.M."/>
            <person name="Foster-Nyarko E."/>
            <person name="Jarju S."/>
            <person name="Secka A."/>
            <person name="Antonio M."/>
            <person name="Oren A."/>
            <person name="Chaudhuri R.R."/>
            <person name="La Ragione R."/>
            <person name="Hildebrand F."/>
            <person name="Pallen M.J."/>
        </authorList>
    </citation>
    <scope>NUCLEOTIDE SEQUENCE</scope>
    <source>
        <strain evidence="3">CHK189-12415</strain>
    </source>
</reference>
<keyword evidence="2" id="KW-0732">Signal</keyword>
<feature type="chain" id="PRO_5039132171" evidence="2">
    <location>
        <begin position="25"/>
        <end position="454"/>
    </location>
</feature>
<dbReference type="Proteomes" id="UP000824241">
    <property type="component" value="Unassembled WGS sequence"/>
</dbReference>
<dbReference type="PANTHER" id="PTHR43649:SF12">
    <property type="entry name" value="DIACETYLCHITOBIOSE BINDING PROTEIN DASA"/>
    <property type="match status" value="1"/>
</dbReference>
<sequence>MKKTTRLVSIFAAALLTLSMTACGGGGESSTTTTPESSGSTASTSGESTTGESTEVEKLDPNQTLEACNMTVWLAGSGEAIYNDVYTAILDNWVTERAPGSTHELTFIAWSDYFSKLSTGLAGGAAPDVYMTGYGQMGSMNAQGYELNLSDYFPEDWDGWTDIPENILSAGMVDGDLYGLLESNTRVLAYRKDIAEQNGVTEEDLTVETLDDLTNLIQKMCVYDDSGNLVMAGCDVQTSTSSPEQWAHFIATNFDPEFEYWNDDNTAAFNSDAMKQAMEYSKSLFDAGYCFPSDPSNTTSGIISGLSSMSLIPESNYTQADMAFPGQIGFVNCTLNTMLIGNFIVANADTPNPAQAADLVMYFFNEDSLKEKATLGQYTLRTSLNDWYVETYPEFENVVTAYEHSTPMASTLNPNYNECIVSFRNHWETYMNGIEDADTALSTAESEWNAIVGG</sequence>
<protein>
    <submittedName>
        <fullName evidence="3">Extracellular solute-binding protein</fullName>
    </submittedName>
</protein>
<evidence type="ECO:0000313" key="4">
    <source>
        <dbReference type="Proteomes" id="UP000824241"/>
    </source>
</evidence>
<dbReference type="Gene3D" id="3.40.190.10">
    <property type="entry name" value="Periplasmic binding protein-like II"/>
    <property type="match status" value="1"/>
</dbReference>
<gene>
    <name evidence="3" type="ORF">IAB37_02980</name>
</gene>
<dbReference type="InterPro" id="IPR050490">
    <property type="entry name" value="Bact_solute-bd_prot1"/>
</dbReference>
<feature type="compositionally biased region" description="Low complexity" evidence="1">
    <location>
        <begin position="29"/>
        <end position="53"/>
    </location>
</feature>
<organism evidence="3 4">
    <name type="scientific">Candidatus Faecivivens stercoravium</name>
    <dbReference type="NCBI Taxonomy" id="2840803"/>
    <lineage>
        <taxon>Bacteria</taxon>
        <taxon>Bacillati</taxon>
        <taxon>Bacillota</taxon>
        <taxon>Clostridia</taxon>
        <taxon>Eubacteriales</taxon>
        <taxon>Oscillospiraceae</taxon>
        <taxon>Oscillospiraceae incertae sedis</taxon>
        <taxon>Candidatus Faecivivens</taxon>
    </lineage>
</organism>
<feature type="signal peptide" evidence="2">
    <location>
        <begin position="1"/>
        <end position="24"/>
    </location>
</feature>
<evidence type="ECO:0000256" key="1">
    <source>
        <dbReference type="SAM" id="MobiDB-lite"/>
    </source>
</evidence>
<dbReference type="AlphaFoldDB" id="A0A9D1DX04"/>
<dbReference type="Pfam" id="PF13416">
    <property type="entry name" value="SBP_bac_8"/>
    <property type="match status" value="1"/>
</dbReference>
<reference evidence="3" key="1">
    <citation type="submission" date="2020-10" db="EMBL/GenBank/DDBJ databases">
        <authorList>
            <person name="Gilroy R."/>
        </authorList>
    </citation>
    <scope>NUCLEOTIDE SEQUENCE</scope>
    <source>
        <strain evidence="3">CHK189-12415</strain>
    </source>
</reference>
<comment type="caution">
    <text evidence="3">The sequence shown here is derived from an EMBL/GenBank/DDBJ whole genome shotgun (WGS) entry which is preliminary data.</text>
</comment>
<dbReference type="EMBL" id="DVHA01000099">
    <property type="protein sequence ID" value="HIR60523.1"/>
    <property type="molecule type" value="Genomic_DNA"/>
</dbReference>
<dbReference type="PROSITE" id="PS51257">
    <property type="entry name" value="PROKAR_LIPOPROTEIN"/>
    <property type="match status" value="1"/>
</dbReference>
<proteinExistence type="predicted"/>
<dbReference type="InterPro" id="IPR006059">
    <property type="entry name" value="SBP"/>
</dbReference>
<feature type="region of interest" description="Disordered" evidence="1">
    <location>
        <begin position="25"/>
        <end position="60"/>
    </location>
</feature>
<evidence type="ECO:0000313" key="3">
    <source>
        <dbReference type="EMBL" id="HIR60523.1"/>
    </source>
</evidence>
<evidence type="ECO:0000256" key="2">
    <source>
        <dbReference type="SAM" id="SignalP"/>
    </source>
</evidence>
<name>A0A9D1DX04_9FIRM</name>